<name>A0A292YI56_9BACL</name>
<dbReference type="RefSeq" id="WP_096180230.1">
    <property type="nucleotide sequence ID" value="NZ_BDUF01000004.1"/>
</dbReference>
<dbReference type="EMBL" id="BDUF01000004">
    <property type="protein sequence ID" value="GAX88531.1"/>
    <property type="molecule type" value="Genomic_DNA"/>
</dbReference>
<feature type="transmembrane region" description="Helical" evidence="1">
    <location>
        <begin position="31"/>
        <end position="49"/>
    </location>
</feature>
<feature type="transmembrane region" description="Helical" evidence="1">
    <location>
        <begin position="146"/>
        <end position="175"/>
    </location>
</feature>
<protein>
    <recommendedName>
        <fullName evidence="4">Yip1 domain-containing protein</fullName>
    </recommendedName>
</protein>
<comment type="caution">
    <text evidence="2">The sequence shown here is derived from an EMBL/GenBank/DDBJ whole genome shotgun (WGS) entry which is preliminary data.</text>
</comment>
<dbReference type="AlphaFoldDB" id="A0A292YI56"/>
<gene>
    <name evidence="2" type="ORF">EFBL_0140</name>
</gene>
<dbReference type="Proteomes" id="UP000217785">
    <property type="component" value="Unassembled WGS sequence"/>
</dbReference>
<keyword evidence="1" id="KW-1133">Transmembrane helix</keyword>
<feature type="transmembrane region" description="Helical" evidence="1">
    <location>
        <begin position="61"/>
        <end position="80"/>
    </location>
</feature>
<keyword evidence="3" id="KW-1185">Reference proteome</keyword>
<accession>A0A292YI56</accession>
<sequence>MLQTILDLFTYPGRTIDRLLAEKNYVKSNKIFFLTMVVVSLSAVVTLYLMQRGTAVTHPWLLAVAAIAPIGGLLFTRFLFRQLVPLGLLMVNNRNFPRDPVERTARSRELYLLYPYHVMPLVVPALLLPFAAAPTGQDSFHLLAKLVLMIGYVLLSWSAFAFQIVVMVLIIKRIYGVSTGQAFWGPLLAYLLFGVLLSIVAITIGLLIAFVFRFSL</sequence>
<organism evidence="2 3">
    <name type="scientific">Effusibacillus lacus</name>
    <dbReference type="NCBI Taxonomy" id="1348429"/>
    <lineage>
        <taxon>Bacteria</taxon>
        <taxon>Bacillati</taxon>
        <taxon>Bacillota</taxon>
        <taxon>Bacilli</taxon>
        <taxon>Bacillales</taxon>
        <taxon>Alicyclobacillaceae</taxon>
        <taxon>Effusibacillus</taxon>
    </lineage>
</organism>
<feature type="transmembrane region" description="Helical" evidence="1">
    <location>
        <begin position="187"/>
        <end position="212"/>
    </location>
</feature>
<evidence type="ECO:0000313" key="2">
    <source>
        <dbReference type="EMBL" id="GAX88531.1"/>
    </source>
</evidence>
<evidence type="ECO:0000256" key="1">
    <source>
        <dbReference type="SAM" id="Phobius"/>
    </source>
</evidence>
<proteinExistence type="predicted"/>
<dbReference type="OrthoDB" id="2381463at2"/>
<keyword evidence="1" id="KW-0812">Transmembrane</keyword>
<evidence type="ECO:0008006" key="4">
    <source>
        <dbReference type="Google" id="ProtNLM"/>
    </source>
</evidence>
<feature type="transmembrane region" description="Helical" evidence="1">
    <location>
        <begin position="114"/>
        <end position="134"/>
    </location>
</feature>
<reference evidence="3" key="1">
    <citation type="submission" date="2017-07" db="EMBL/GenBank/DDBJ databases">
        <title>Draft genome sequence of Effusibacillus lacus strain skLN1.</title>
        <authorList>
            <person name="Watanabe M."/>
            <person name="Kojima H."/>
            <person name="Fukui M."/>
        </authorList>
    </citation>
    <scope>NUCLEOTIDE SEQUENCE [LARGE SCALE GENOMIC DNA]</scope>
    <source>
        <strain evidence="3">skLN1</strain>
    </source>
</reference>
<keyword evidence="1" id="KW-0472">Membrane</keyword>
<evidence type="ECO:0000313" key="3">
    <source>
        <dbReference type="Proteomes" id="UP000217785"/>
    </source>
</evidence>